<proteinExistence type="predicted"/>
<evidence type="ECO:0000313" key="2">
    <source>
        <dbReference type="Proteomes" id="UP000823913"/>
    </source>
</evidence>
<sequence>MICKCGLEYAVNKPNCKIAAVKDLNLAKAIVANACEEYEIYAGGVEN</sequence>
<comment type="caution">
    <text evidence="1">The sequence shown here is derived from an EMBL/GenBank/DDBJ whole genome shotgun (WGS) entry which is preliminary data.</text>
</comment>
<reference evidence="1" key="1">
    <citation type="submission" date="2020-10" db="EMBL/GenBank/DDBJ databases">
        <authorList>
            <person name="Gilroy R."/>
        </authorList>
    </citation>
    <scope>NUCLEOTIDE SEQUENCE</scope>
    <source>
        <strain evidence="1">ChiW16-3235</strain>
    </source>
</reference>
<reference evidence="1" key="2">
    <citation type="journal article" date="2021" name="PeerJ">
        <title>Extensive microbial diversity within the chicken gut microbiome revealed by metagenomics and culture.</title>
        <authorList>
            <person name="Gilroy R."/>
            <person name="Ravi A."/>
            <person name="Getino M."/>
            <person name="Pursley I."/>
            <person name="Horton D.L."/>
            <person name="Alikhan N.F."/>
            <person name="Baker D."/>
            <person name="Gharbi K."/>
            <person name="Hall N."/>
            <person name="Watson M."/>
            <person name="Adriaenssens E.M."/>
            <person name="Foster-Nyarko E."/>
            <person name="Jarju S."/>
            <person name="Secka A."/>
            <person name="Antonio M."/>
            <person name="Oren A."/>
            <person name="Chaudhuri R.R."/>
            <person name="La Ragione R."/>
            <person name="Hildebrand F."/>
            <person name="Pallen M.J."/>
        </authorList>
    </citation>
    <scope>NUCLEOTIDE SEQUENCE</scope>
    <source>
        <strain evidence="1">ChiW16-3235</strain>
    </source>
</reference>
<evidence type="ECO:0000313" key="1">
    <source>
        <dbReference type="EMBL" id="HIR67308.1"/>
    </source>
</evidence>
<gene>
    <name evidence="1" type="ORF">IAB94_04615</name>
</gene>
<organism evidence="1 2">
    <name type="scientific">Candidatus Coproplasma avicola</name>
    <dbReference type="NCBI Taxonomy" id="2840744"/>
    <lineage>
        <taxon>Bacteria</taxon>
        <taxon>Bacillati</taxon>
        <taxon>Bacillota</taxon>
        <taxon>Clostridia</taxon>
        <taxon>Eubacteriales</taxon>
        <taxon>Candidatus Coproplasma</taxon>
    </lineage>
</organism>
<dbReference type="Proteomes" id="UP000823913">
    <property type="component" value="Unassembled WGS sequence"/>
</dbReference>
<protein>
    <submittedName>
        <fullName evidence="1">Uncharacterized protein</fullName>
    </submittedName>
</protein>
<dbReference type="AlphaFoldDB" id="A0A9D1E6I4"/>
<dbReference type="EMBL" id="DVHK01000093">
    <property type="protein sequence ID" value="HIR67308.1"/>
    <property type="molecule type" value="Genomic_DNA"/>
</dbReference>
<name>A0A9D1E6I4_9FIRM</name>
<accession>A0A9D1E6I4</accession>